<evidence type="ECO:0000259" key="3">
    <source>
        <dbReference type="PROSITE" id="PS51320"/>
    </source>
</evidence>
<dbReference type="EMBL" id="GCKF01042052">
    <property type="protein sequence ID" value="JAG94922.1"/>
    <property type="molecule type" value="Transcribed_RNA"/>
</dbReference>
<feature type="domain" description="Tify" evidence="3">
    <location>
        <begin position="200"/>
        <end position="234"/>
    </location>
</feature>
<organism evidence="4">
    <name type="scientific">Araucaria cunninghamii</name>
    <name type="common">Hoop pine</name>
    <name type="synonym">Moreton Bay pine</name>
    <dbReference type="NCBI Taxonomy" id="56994"/>
    <lineage>
        <taxon>Eukaryota</taxon>
        <taxon>Viridiplantae</taxon>
        <taxon>Streptophyta</taxon>
        <taxon>Embryophyta</taxon>
        <taxon>Tracheophyta</taxon>
        <taxon>Spermatophyta</taxon>
        <taxon>Pinopsida</taxon>
        <taxon>Pinidae</taxon>
        <taxon>Conifers II</taxon>
        <taxon>Araucariales</taxon>
        <taxon>Araucariaceae</taxon>
        <taxon>Araucaria</taxon>
    </lineage>
</organism>
<accession>A0A0D6QTJ6</accession>
<dbReference type="Pfam" id="PF06200">
    <property type="entry name" value="tify"/>
    <property type="match status" value="1"/>
</dbReference>
<dbReference type="Pfam" id="PF09425">
    <property type="entry name" value="Jas_motif"/>
    <property type="match status" value="1"/>
</dbReference>
<dbReference type="GO" id="GO:2000022">
    <property type="term" value="P:regulation of jasmonic acid mediated signaling pathway"/>
    <property type="evidence" value="ECO:0007669"/>
    <property type="project" value="TreeGrafter"/>
</dbReference>
<sequence length="315" mass="33672">MSRAAMLNLSGIDKGKQPVTEMKEHVRFGAAPATTQRETSTTSRGILPPSPASSECLQPLMVLQREEPLQFCEEAGPSGTKTPQLAEGTYSSLTFTELLAHNGREFLEMDKSNEESDEEKSGASVSKPMRSVKQGGCKLPNLDLSLLPSSQSLELFQAPSETGQADQSPNQTSFPGFPLVCGGVSSTNAIAFRSLGEGKPQQPFAQLTIFYGGTVNVYNVSADMANAIMVLADSGGKSRRVSAQSTPTPISGAPATPLNATVNRTGMPSTPSTPPVVMFKTVDLPITGKNSLQRFLEKRRDRLHARAPYGPLRDN</sequence>
<dbReference type="InterPro" id="IPR040390">
    <property type="entry name" value="TIFY/JAZ"/>
</dbReference>
<comment type="similarity">
    <text evidence="1">Belongs to the TIFY/JAZ family.</text>
</comment>
<name>A0A0D6QTJ6_ARACU</name>
<protein>
    <recommendedName>
        <fullName evidence="3">Tify domain-containing protein</fullName>
    </recommendedName>
</protein>
<dbReference type="GO" id="GO:0005634">
    <property type="term" value="C:nucleus"/>
    <property type="evidence" value="ECO:0007669"/>
    <property type="project" value="TreeGrafter"/>
</dbReference>
<dbReference type="PROSITE" id="PS51320">
    <property type="entry name" value="TIFY"/>
    <property type="match status" value="1"/>
</dbReference>
<dbReference type="PANTHER" id="PTHR33077">
    <property type="entry name" value="PROTEIN TIFY 4A-RELATED-RELATED"/>
    <property type="match status" value="1"/>
</dbReference>
<evidence type="ECO:0000256" key="2">
    <source>
        <dbReference type="SAM" id="MobiDB-lite"/>
    </source>
</evidence>
<dbReference type="GO" id="GO:0009611">
    <property type="term" value="P:response to wounding"/>
    <property type="evidence" value="ECO:0007669"/>
    <property type="project" value="TreeGrafter"/>
</dbReference>
<dbReference type="InterPro" id="IPR018467">
    <property type="entry name" value="CCT_CS"/>
</dbReference>
<proteinExistence type="inferred from homology"/>
<reference evidence="4" key="1">
    <citation type="submission" date="2015-03" db="EMBL/GenBank/DDBJ databases">
        <title>A transcriptome of Araucaria cunninghamii, an australian fine timber species.</title>
        <authorList>
            <person name="Jing Yi C.J.Y."/>
            <person name="Yin San L.Y.S."/>
            <person name="Abdul Karim S.S."/>
            <person name="Wan Azmi N.N."/>
            <person name="Hercus R.R."/>
            <person name="Croft L.L."/>
        </authorList>
    </citation>
    <scope>NUCLEOTIDE SEQUENCE</scope>
    <source>
        <strain evidence="4">MI0301</strain>
        <tissue evidence="4">Leaf</tissue>
    </source>
</reference>
<dbReference type="SMART" id="SM00979">
    <property type="entry name" value="TIFY"/>
    <property type="match status" value="1"/>
</dbReference>
<feature type="compositionally biased region" description="Polar residues" evidence="2">
    <location>
        <begin position="33"/>
        <end position="44"/>
    </location>
</feature>
<dbReference type="InterPro" id="IPR010399">
    <property type="entry name" value="Tify_dom"/>
</dbReference>
<dbReference type="GO" id="GO:0031347">
    <property type="term" value="P:regulation of defense response"/>
    <property type="evidence" value="ECO:0007669"/>
    <property type="project" value="TreeGrafter"/>
</dbReference>
<evidence type="ECO:0000313" key="4">
    <source>
        <dbReference type="EMBL" id="JAG94922.1"/>
    </source>
</evidence>
<dbReference type="AlphaFoldDB" id="A0A0D6QTJ6"/>
<dbReference type="PANTHER" id="PTHR33077:SF60">
    <property type="entry name" value="TIFY DOMAIN-CONTAINING PROTEIN"/>
    <property type="match status" value="1"/>
</dbReference>
<evidence type="ECO:0000256" key="1">
    <source>
        <dbReference type="ARBA" id="ARBA00008614"/>
    </source>
</evidence>
<feature type="region of interest" description="Disordered" evidence="2">
    <location>
        <begin position="27"/>
        <end position="53"/>
    </location>
</feature>
<feature type="region of interest" description="Disordered" evidence="2">
    <location>
        <begin position="109"/>
        <end position="133"/>
    </location>
</feature>